<reference evidence="1 2" key="1">
    <citation type="journal article" date="2015" name="Nature">
        <title>rRNA introns, odd ribosomes, and small enigmatic genomes across a large radiation of phyla.</title>
        <authorList>
            <person name="Brown C.T."/>
            <person name="Hug L.A."/>
            <person name="Thomas B.C."/>
            <person name="Sharon I."/>
            <person name="Castelle C.J."/>
            <person name="Singh A."/>
            <person name="Wilkins M.J."/>
            <person name="Williams K.H."/>
            <person name="Banfield J.F."/>
        </authorList>
    </citation>
    <scope>NUCLEOTIDE SEQUENCE [LARGE SCALE GENOMIC DNA]</scope>
</reference>
<comment type="caution">
    <text evidence="1">The sequence shown here is derived from an EMBL/GenBank/DDBJ whole genome shotgun (WGS) entry which is preliminary data.</text>
</comment>
<organism evidence="1 2">
    <name type="scientific">Candidatus Collierbacteria bacterium GW2011_GWA2_46_26</name>
    <dbReference type="NCBI Taxonomy" id="1618381"/>
    <lineage>
        <taxon>Bacteria</taxon>
        <taxon>Candidatus Collieribacteriota</taxon>
    </lineage>
</organism>
<evidence type="ECO:0000313" key="2">
    <source>
        <dbReference type="Proteomes" id="UP000034794"/>
    </source>
</evidence>
<dbReference type="Proteomes" id="UP000034794">
    <property type="component" value="Unassembled WGS sequence"/>
</dbReference>
<dbReference type="AlphaFoldDB" id="A0A0G1PK91"/>
<sequence length="75" mass="8237">MTYATKIIILATLAIIVGYLISSEKSRPAVFQTNPQTENIQDESGLNQAQDELDTINVDSLDSGINQLNSEAYTF</sequence>
<proteinExistence type="predicted"/>
<name>A0A0G1PK91_9BACT</name>
<dbReference type="EMBL" id="LCMI01000005">
    <property type="protein sequence ID" value="KKU33239.1"/>
    <property type="molecule type" value="Genomic_DNA"/>
</dbReference>
<gene>
    <name evidence="1" type="ORF">UX47_C0005G0041</name>
</gene>
<evidence type="ECO:0000313" key="1">
    <source>
        <dbReference type="EMBL" id="KKU33239.1"/>
    </source>
</evidence>
<accession>A0A0G1PK91</accession>
<protein>
    <submittedName>
        <fullName evidence="1">Uncharacterized protein</fullName>
    </submittedName>
</protein>